<dbReference type="InterPro" id="IPR043502">
    <property type="entry name" value="DNA/RNA_pol_sf"/>
</dbReference>
<sequence>MSFLFDGFEGVKNVKPINRPIPHVRDTGWRPRAHYPDLSSAKLIGIDCETWDPGMDTNGSGWARREGHIVGVSVATDNGFKAYYPIRHELGAEDNLPVEQVFGWLRRELSRPEQTKVGANITYDLGWLSAEGVEVKGLCMDVQYAEALLDPGARVALEGLGRKYVGEGKDSAEMYEWIAEAYGCKPTGEARKYIYKTPPRLVGYYAESDADLPIHIMKAQWPLLQRWALTDVFYMECKLIPLMLKMRFAGVRVDLDAAKVADDRLSEEIKKMHKQIRDQLGFNVNVNSGSDLALAFDHLGLEYGRTKAGNPSFTADFLAGLHHPFAELISEIKSYEKIQSTFIRGYILGMNTNGFLHGQFHQMRGDDGGTVSGRFSSSDPNLQNIPSRHKVLGPLVRSCFVPDLGHRWASADYAQIEYRFMAHFAVGPGADELRAIFAANPEADYHAVMVDIIKEASGHIIERKPAKTINFGLLYGMMLKALARKLAMTPEEAEPILAAYHQGAPFIGATMKHYEELCYSQGYVETIMGRKTWFDLWVPEWGGQGFTPLPKDEALATYNRGNIKLANTHKAINRVLQGSSADQMKAGMLKGYEDGYFDEIGVPRLTVHDELNFSIPNTKSAEAGFKDFVKVMETVLPLRVPVLTDAQIGMNWDEAH</sequence>
<keyword evidence="4" id="KW-0808">Transferase</keyword>
<proteinExistence type="predicted"/>
<dbReference type="GO" id="GO:0003677">
    <property type="term" value="F:DNA binding"/>
    <property type="evidence" value="ECO:0007669"/>
    <property type="project" value="InterPro"/>
</dbReference>
<reference evidence="4 5" key="1">
    <citation type="submission" date="2019-03" db="EMBL/GenBank/DDBJ databases">
        <authorList>
            <person name="Connerton I.F."/>
            <person name="El-Shibiny A."/>
            <person name="Hooton S."/>
            <person name="Mohamed A."/>
            <person name="Taha O."/>
            <person name="E-Sherif H.M."/>
            <person name="Connerton P.L."/>
        </authorList>
    </citation>
    <scope>NUCLEOTIDE SEQUENCE [LARGE SCALE GENOMIC DNA]</scope>
</reference>
<dbReference type="PRINTS" id="PR00868">
    <property type="entry name" value="DNAPOLI"/>
</dbReference>
<dbReference type="EC" id="2.7.7.7" evidence="4"/>
<dbReference type="GeneID" id="55013231"/>
<dbReference type="RefSeq" id="YP_009821745.1">
    <property type="nucleotide sequence ID" value="NC_048179.1"/>
</dbReference>
<dbReference type="InterPro" id="IPR002562">
    <property type="entry name" value="3'-5'_exonuclease_dom"/>
</dbReference>
<dbReference type="SMART" id="SM00482">
    <property type="entry name" value="POLAc"/>
    <property type="match status" value="1"/>
</dbReference>
<dbReference type="GO" id="GO:0039693">
    <property type="term" value="P:viral DNA genome replication"/>
    <property type="evidence" value="ECO:0007669"/>
    <property type="project" value="UniProtKB-KW"/>
</dbReference>
<dbReference type="GO" id="GO:0006302">
    <property type="term" value="P:double-strand break repair"/>
    <property type="evidence" value="ECO:0007669"/>
    <property type="project" value="TreeGrafter"/>
</dbReference>
<dbReference type="Proteomes" id="UP000297083">
    <property type="component" value="Segment"/>
</dbReference>
<protein>
    <submittedName>
        <fullName evidence="4">DNA polymerase I</fullName>
        <ecNumber evidence="4">2.7.7.7</ecNumber>
    </submittedName>
</protein>
<evidence type="ECO:0000313" key="5">
    <source>
        <dbReference type="Proteomes" id="UP000297083"/>
    </source>
</evidence>
<dbReference type="GO" id="GO:0008408">
    <property type="term" value="F:3'-5' exonuclease activity"/>
    <property type="evidence" value="ECO:0007669"/>
    <property type="project" value="InterPro"/>
</dbReference>
<keyword evidence="5" id="KW-1185">Reference proteome</keyword>
<keyword evidence="4" id="KW-0548">Nucleotidyltransferase</keyword>
<dbReference type="KEGG" id="vg:55013231"/>
<dbReference type="PANTHER" id="PTHR10133:SF27">
    <property type="entry name" value="DNA POLYMERASE NU"/>
    <property type="match status" value="1"/>
</dbReference>
<dbReference type="InterPro" id="IPR036397">
    <property type="entry name" value="RNaseH_sf"/>
</dbReference>
<dbReference type="GO" id="GO:0003887">
    <property type="term" value="F:DNA-directed DNA polymerase activity"/>
    <property type="evidence" value="ECO:0007669"/>
    <property type="project" value="UniProtKB-EC"/>
</dbReference>
<dbReference type="Gene3D" id="1.20.1060.10">
    <property type="entry name" value="Taq DNA Polymerase, Chain T, domain 4"/>
    <property type="match status" value="1"/>
</dbReference>
<dbReference type="Gene3D" id="1.10.150.20">
    <property type="entry name" value="5' to 3' exonuclease, C-terminal subdomain"/>
    <property type="match status" value="1"/>
</dbReference>
<dbReference type="SUPFAM" id="SSF53098">
    <property type="entry name" value="Ribonuclease H-like"/>
    <property type="match status" value="1"/>
</dbReference>
<accession>A0A4D6DW21</accession>
<feature type="domain" description="DNA-directed DNA polymerase family A palm" evidence="3">
    <location>
        <begin position="393"/>
        <end position="619"/>
    </location>
</feature>
<evidence type="ECO:0000259" key="3">
    <source>
        <dbReference type="SMART" id="SM00482"/>
    </source>
</evidence>
<dbReference type="InterPro" id="IPR001098">
    <property type="entry name" value="DNA-dir_DNA_pol_A_palm_dom"/>
</dbReference>
<dbReference type="PANTHER" id="PTHR10133">
    <property type="entry name" value="DNA POLYMERASE I"/>
    <property type="match status" value="1"/>
</dbReference>
<dbReference type="InterPro" id="IPR012337">
    <property type="entry name" value="RNaseH-like_sf"/>
</dbReference>
<dbReference type="Pfam" id="PF00476">
    <property type="entry name" value="DNA_pol_A"/>
    <property type="match status" value="1"/>
</dbReference>
<dbReference type="Gene3D" id="3.30.420.10">
    <property type="entry name" value="Ribonuclease H-like superfamily/Ribonuclease H"/>
    <property type="match status" value="1"/>
</dbReference>
<dbReference type="SUPFAM" id="SSF56672">
    <property type="entry name" value="DNA/RNA polymerases"/>
    <property type="match status" value="1"/>
</dbReference>
<dbReference type="EMBL" id="MK673511">
    <property type="protein sequence ID" value="QBZ70533.1"/>
    <property type="molecule type" value="Genomic_DNA"/>
</dbReference>
<evidence type="ECO:0000313" key="4">
    <source>
        <dbReference type="EMBL" id="QBZ70533.1"/>
    </source>
</evidence>
<dbReference type="GO" id="GO:0006261">
    <property type="term" value="P:DNA-templated DNA replication"/>
    <property type="evidence" value="ECO:0007669"/>
    <property type="project" value="InterPro"/>
</dbReference>
<evidence type="ECO:0000256" key="2">
    <source>
        <dbReference type="ARBA" id="ARBA00023109"/>
    </source>
</evidence>
<keyword evidence="2" id="KW-1194">Viral DNA replication</keyword>
<dbReference type="Gene3D" id="3.30.70.370">
    <property type="match status" value="1"/>
</dbReference>
<keyword evidence="1" id="KW-0235">DNA replication</keyword>
<dbReference type="Pfam" id="PF01612">
    <property type="entry name" value="DNA_pol_A_exo1"/>
    <property type="match status" value="1"/>
</dbReference>
<organism evidence="4 5">
    <name type="scientific">Salmonella phage ZCSE2</name>
    <dbReference type="NCBI Taxonomy" id="2562175"/>
    <lineage>
        <taxon>Viruses</taxon>
        <taxon>Duplodnaviria</taxon>
        <taxon>Heunggongvirae</taxon>
        <taxon>Uroviricota</taxon>
        <taxon>Caudoviricetes</taxon>
        <taxon>Loughboroughvirus</taxon>
        <taxon>Loughboroughvirus ZCSE2</taxon>
    </lineage>
</organism>
<name>A0A4D6DW21_9CAUD</name>
<evidence type="ECO:0000256" key="1">
    <source>
        <dbReference type="ARBA" id="ARBA00022705"/>
    </source>
</evidence>
<dbReference type="InterPro" id="IPR002298">
    <property type="entry name" value="DNA_polymerase_A"/>
</dbReference>